<reference evidence="3" key="1">
    <citation type="journal article" date="2019" name="Int. J. Syst. Evol. Microbiol.">
        <title>The Global Catalogue of Microorganisms (GCM) 10K type strain sequencing project: providing services to taxonomists for standard genome sequencing and annotation.</title>
        <authorList>
            <consortium name="The Broad Institute Genomics Platform"/>
            <consortium name="The Broad Institute Genome Sequencing Center for Infectious Disease"/>
            <person name="Wu L."/>
            <person name="Ma J."/>
        </authorList>
    </citation>
    <scope>NUCLEOTIDE SEQUENCE [LARGE SCALE GENOMIC DNA]</scope>
    <source>
        <strain evidence="3">NBRC 109341</strain>
    </source>
</reference>
<organism evidence="2 3">
    <name type="scientific">Hydrogenophaga electricum</name>
    <dbReference type="NCBI Taxonomy" id="1230953"/>
    <lineage>
        <taxon>Bacteria</taxon>
        <taxon>Pseudomonadati</taxon>
        <taxon>Pseudomonadota</taxon>
        <taxon>Betaproteobacteria</taxon>
        <taxon>Burkholderiales</taxon>
        <taxon>Comamonadaceae</taxon>
        <taxon>Hydrogenophaga</taxon>
    </lineage>
</organism>
<evidence type="ECO:0000313" key="2">
    <source>
        <dbReference type="EMBL" id="GLS16509.1"/>
    </source>
</evidence>
<keyword evidence="3" id="KW-1185">Reference proteome</keyword>
<dbReference type="RefSeq" id="WP_234266942.1">
    <property type="nucleotide sequence ID" value="NZ_BSPB01000061.1"/>
</dbReference>
<feature type="signal peptide" evidence="1">
    <location>
        <begin position="1"/>
        <end position="28"/>
    </location>
</feature>
<name>A0ABQ6C8M6_9BURK</name>
<dbReference type="Proteomes" id="UP001156903">
    <property type="component" value="Unassembled WGS sequence"/>
</dbReference>
<gene>
    <name evidence="2" type="ORF">GCM10007935_39500</name>
</gene>
<proteinExistence type="predicted"/>
<evidence type="ECO:0000256" key="1">
    <source>
        <dbReference type="SAM" id="SignalP"/>
    </source>
</evidence>
<accession>A0ABQ6C8M6</accession>
<feature type="chain" id="PRO_5045637190" evidence="1">
    <location>
        <begin position="29"/>
        <end position="116"/>
    </location>
</feature>
<dbReference type="EMBL" id="BSPB01000061">
    <property type="protein sequence ID" value="GLS16509.1"/>
    <property type="molecule type" value="Genomic_DNA"/>
</dbReference>
<sequence length="116" mass="12163">MNRRNQSARWAGQTLVGMVLLAGSAAWAHNPVIECKQVSADTIVCRGGFSDGSLAPGVKLDVVGYDDKVLAAGKLGKDSTLSFKKPKGEFFVLFDAGPGHIVEVDHAEIPTGAAPK</sequence>
<protein>
    <submittedName>
        <fullName evidence="2">Uncharacterized protein</fullName>
    </submittedName>
</protein>
<comment type="caution">
    <text evidence="2">The sequence shown here is derived from an EMBL/GenBank/DDBJ whole genome shotgun (WGS) entry which is preliminary data.</text>
</comment>
<evidence type="ECO:0000313" key="3">
    <source>
        <dbReference type="Proteomes" id="UP001156903"/>
    </source>
</evidence>
<keyword evidence="1" id="KW-0732">Signal</keyword>